<dbReference type="EMBL" id="CP015220">
    <property type="protein sequence ID" value="AMY25036.1"/>
    <property type="molecule type" value="Genomic_DNA"/>
</dbReference>
<dbReference type="KEGG" id="rhs:A3Q41_03750"/>
<dbReference type="Proteomes" id="UP000076038">
    <property type="component" value="Chromosome"/>
</dbReference>
<feature type="region of interest" description="Disordered" evidence="1">
    <location>
        <begin position="308"/>
        <end position="335"/>
    </location>
</feature>
<keyword evidence="5" id="KW-1185">Reference proteome</keyword>
<gene>
    <name evidence="4" type="ORF">A3Q41_03750</name>
</gene>
<dbReference type="RefSeq" id="WP_053068721.1">
    <property type="nucleotide sequence ID" value="NZ_CP015220.1"/>
</dbReference>
<protein>
    <recommendedName>
        <fullName evidence="6">Esterase-like activity of phytase family protein</fullName>
    </recommendedName>
</protein>
<proteinExistence type="predicted"/>
<reference evidence="4 5" key="1">
    <citation type="journal article" date="2016" name="Genome Announc.">
        <title>Complete Genome and Plasmid Sequences for Rhodococcus fascians D188 and Draft Sequences for Rhodococcus Isolates PBTS 1 and PBTS 2.</title>
        <authorList>
            <person name="Stamler R.A."/>
            <person name="Vereecke D."/>
            <person name="Zhang Y."/>
            <person name="Schilkey F."/>
            <person name="Devitt N."/>
            <person name="Randall J.J."/>
        </authorList>
    </citation>
    <scope>NUCLEOTIDE SEQUENCE [LARGE SCALE GENOMIC DNA]</scope>
    <source>
        <strain evidence="4 5">PBTS2</strain>
    </source>
</reference>
<accession>A0A143QQI2</accession>
<keyword evidence="2" id="KW-1133">Transmembrane helix</keyword>
<keyword evidence="3" id="KW-0732">Signal</keyword>
<dbReference type="PATRIC" id="fig|1653479.3.peg.3805"/>
<feature type="chain" id="PRO_5007512695" description="Esterase-like activity of phytase family protein" evidence="3">
    <location>
        <begin position="30"/>
        <end position="367"/>
    </location>
</feature>
<feature type="transmembrane region" description="Helical" evidence="2">
    <location>
        <begin position="341"/>
        <end position="360"/>
    </location>
</feature>
<evidence type="ECO:0000256" key="3">
    <source>
        <dbReference type="SAM" id="SignalP"/>
    </source>
</evidence>
<name>A0A143QQI2_RHOFA</name>
<evidence type="ECO:0000256" key="2">
    <source>
        <dbReference type="SAM" id="Phobius"/>
    </source>
</evidence>
<feature type="signal peptide" evidence="3">
    <location>
        <begin position="1"/>
        <end position="29"/>
    </location>
</feature>
<sequence>MNPRAVVRGGAAAVVGTAIVLTCASTALAAPVDVVTYCLLTDPGLEELSGATVLDGTVYGIGDSGADDRVAVLDANCAVQRWIDVPVDPYDVEDMASYDGSLWLADIGDNQLRRDTVALTRMDPETGAGELYRLTYPDGAHDAETLLIEPGGRPVIVTKELSGVSGVYVPTGDESVTDLSSPGPTPLRKVGELAFTATETAGGPPFVVGSILVTGGAVSADGSTAVVRTYTDAYVFRPPDGDVASALVDPTSPRAVVALPAQPQGEAATFLDDGSLLLASEAGFGPTDGTLPPILKIPNLTSVELSTPSSAAVAPASPTRDPAAPAAPAQTTTATDSEWELRAAVAAGVVLIAGAVGFTVRRSMRSG</sequence>
<evidence type="ECO:0008006" key="6">
    <source>
        <dbReference type="Google" id="ProtNLM"/>
    </source>
</evidence>
<evidence type="ECO:0000313" key="4">
    <source>
        <dbReference type="EMBL" id="AMY25036.1"/>
    </source>
</evidence>
<evidence type="ECO:0000256" key="1">
    <source>
        <dbReference type="SAM" id="MobiDB-lite"/>
    </source>
</evidence>
<evidence type="ECO:0000313" key="5">
    <source>
        <dbReference type="Proteomes" id="UP000076038"/>
    </source>
</evidence>
<reference evidence="5" key="2">
    <citation type="submission" date="2016-04" db="EMBL/GenBank/DDBJ databases">
        <title>Complete Genome and Plasmid Sequences for Rhodococcus fascians D188 and Draft Sequences for Rhodococcus spp. Isolates PBTS 1 and PBTS 2.</title>
        <authorList>
            <person name="Stamer R."/>
            <person name="Vereecke D."/>
            <person name="Zhang Y."/>
            <person name="Schilkey F."/>
            <person name="Devitt N."/>
            <person name="Randall J."/>
        </authorList>
    </citation>
    <scope>NUCLEOTIDE SEQUENCE [LARGE SCALE GENOMIC DNA]</scope>
    <source>
        <strain evidence="5">PBTS2</strain>
    </source>
</reference>
<keyword evidence="2" id="KW-0812">Transmembrane</keyword>
<organism evidence="4 5">
    <name type="scientific">Rhodococcoides fascians</name>
    <name type="common">Rhodococcus fascians</name>
    <dbReference type="NCBI Taxonomy" id="1828"/>
    <lineage>
        <taxon>Bacteria</taxon>
        <taxon>Bacillati</taxon>
        <taxon>Actinomycetota</taxon>
        <taxon>Actinomycetes</taxon>
        <taxon>Mycobacteriales</taxon>
        <taxon>Nocardiaceae</taxon>
        <taxon>Rhodococcoides</taxon>
    </lineage>
</organism>
<dbReference type="AlphaFoldDB" id="A0A143QQI2"/>
<dbReference type="SUPFAM" id="SSF101898">
    <property type="entry name" value="NHL repeat"/>
    <property type="match status" value="1"/>
</dbReference>
<keyword evidence="2" id="KW-0472">Membrane</keyword>
<dbReference type="OrthoDB" id="9801244at2"/>